<evidence type="ECO:0000259" key="1">
    <source>
        <dbReference type="Pfam" id="PF00188"/>
    </source>
</evidence>
<organism evidence="2 3">
    <name type="scientific">Breznakibacter xylanolyticus</name>
    <dbReference type="NCBI Taxonomy" id="990"/>
    <lineage>
        <taxon>Bacteria</taxon>
        <taxon>Pseudomonadati</taxon>
        <taxon>Bacteroidota</taxon>
        <taxon>Bacteroidia</taxon>
        <taxon>Marinilabiliales</taxon>
        <taxon>Marinilabiliaceae</taxon>
        <taxon>Breznakibacter</taxon>
    </lineage>
</organism>
<dbReference type="Gene3D" id="3.40.33.10">
    <property type="entry name" value="CAP"/>
    <property type="match status" value="1"/>
</dbReference>
<keyword evidence="3" id="KW-1185">Reference proteome</keyword>
<dbReference type="PANTHER" id="PTHR31157">
    <property type="entry name" value="SCP DOMAIN-CONTAINING PROTEIN"/>
    <property type="match status" value="1"/>
</dbReference>
<proteinExistence type="predicted"/>
<dbReference type="PANTHER" id="PTHR31157:SF1">
    <property type="entry name" value="SCP DOMAIN-CONTAINING PROTEIN"/>
    <property type="match status" value="1"/>
</dbReference>
<dbReference type="SUPFAM" id="SSF55797">
    <property type="entry name" value="PR-1-like"/>
    <property type="match status" value="1"/>
</dbReference>
<accession>A0A2W7MXX9</accession>
<dbReference type="OrthoDB" id="9783944at2"/>
<dbReference type="InterPro" id="IPR035940">
    <property type="entry name" value="CAP_sf"/>
</dbReference>
<comment type="caution">
    <text evidence="2">The sequence shown here is derived from an EMBL/GenBank/DDBJ whole genome shotgun (WGS) entry which is preliminary data.</text>
</comment>
<gene>
    <name evidence="2" type="ORF">LX69_02872</name>
</gene>
<dbReference type="RefSeq" id="WP_111446688.1">
    <property type="nucleotide sequence ID" value="NZ_QKZK01000031.1"/>
</dbReference>
<reference evidence="2 3" key="1">
    <citation type="submission" date="2018-06" db="EMBL/GenBank/DDBJ databases">
        <title>Genomic Encyclopedia of Archaeal and Bacterial Type Strains, Phase II (KMG-II): from individual species to whole genera.</title>
        <authorList>
            <person name="Goeker M."/>
        </authorList>
    </citation>
    <scope>NUCLEOTIDE SEQUENCE [LARGE SCALE GENOMIC DNA]</scope>
    <source>
        <strain evidence="2 3">DSM 6779</strain>
    </source>
</reference>
<dbReference type="Pfam" id="PF00188">
    <property type="entry name" value="CAP"/>
    <property type="match status" value="1"/>
</dbReference>
<dbReference type="Proteomes" id="UP000249239">
    <property type="component" value="Unassembled WGS sequence"/>
</dbReference>
<dbReference type="AlphaFoldDB" id="A0A2W7MXX9"/>
<dbReference type="EMBL" id="QKZK01000031">
    <property type="protein sequence ID" value="PZX12403.1"/>
    <property type="molecule type" value="Genomic_DNA"/>
</dbReference>
<evidence type="ECO:0000313" key="3">
    <source>
        <dbReference type="Proteomes" id="UP000249239"/>
    </source>
</evidence>
<dbReference type="InterPro" id="IPR014044">
    <property type="entry name" value="CAP_dom"/>
</dbReference>
<sequence length="316" mass="35119">MKHLFQYIFIVLLCVTITGVAQKPSQELENYIRQNDAEKRLAEYKDNNDLLALKVRHLAVINASRKKHKAPALQLDILASRMANKMAADAAKNGFSGHFNLNGESPYHRYASAGGQDHVVENAAATTSSADFVPDDENILEGMYELHQAFMNEKAPNDGHKQTCIGKTFTHVGIGVAWHGKEFRYYEEYLNRYLAFGEVKSSVKAGTDITLSVKPLEKGYHLYSVVAYYEAVPKKMTAKQVSAIASYADYTSNVAANIAPWELPQPDDKGFVHISIPTKKKGLYYIHVFLDTKPYVKGKATTQGKIIGSGVVVEVK</sequence>
<evidence type="ECO:0000313" key="2">
    <source>
        <dbReference type="EMBL" id="PZX12403.1"/>
    </source>
</evidence>
<protein>
    <submittedName>
        <fullName evidence="2">Cysteine-rich secretory protein family protein</fullName>
    </submittedName>
</protein>
<dbReference type="CDD" id="cd05379">
    <property type="entry name" value="CAP_bacterial"/>
    <property type="match status" value="1"/>
</dbReference>
<feature type="domain" description="SCP" evidence="1">
    <location>
        <begin position="58"/>
        <end position="182"/>
    </location>
</feature>
<name>A0A2W7MXX9_9BACT</name>